<sequence>MDPTPPTDYSAFILDVLRRTKPQPTFPSSSSTSSSNTAPIPLINQSVLRDCLGLASSFLITDLTTSPEKGLSTWLSGFSNLVDIVVALHVRGELELATISEASKACSECWTAAGTWKGMEDCRDGVRATAGKLKKLLDEGGKTYRGEEPFLGF</sequence>
<organism evidence="1 2">
    <name type="scientific">Leucocoprinus leucothites</name>
    <dbReference type="NCBI Taxonomy" id="201217"/>
    <lineage>
        <taxon>Eukaryota</taxon>
        <taxon>Fungi</taxon>
        <taxon>Dikarya</taxon>
        <taxon>Basidiomycota</taxon>
        <taxon>Agaricomycotina</taxon>
        <taxon>Agaricomycetes</taxon>
        <taxon>Agaricomycetidae</taxon>
        <taxon>Agaricales</taxon>
        <taxon>Agaricineae</taxon>
        <taxon>Agaricaceae</taxon>
        <taxon>Leucocoprinus</taxon>
    </lineage>
</organism>
<comment type="caution">
    <text evidence="1">The sequence shown here is derived from an EMBL/GenBank/DDBJ whole genome shotgun (WGS) entry which is preliminary data.</text>
</comment>
<dbReference type="AlphaFoldDB" id="A0A8H5GEV7"/>
<proteinExistence type="predicted"/>
<reference evidence="1 2" key="1">
    <citation type="journal article" date="2020" name="ISME J.">
        <title>Uncovering the hidden diversity of litter-decomposition mechanisms in mushroom-forming fungi.</title>
        <authorList>
            <person name="Floudas D."/>
            <person name="Bentzer J."/>
            <person name="Ahren D."/>
            <person name="Johansson T."/>
            <person name="Persson P."/>
            <person name="Tunlid A."/>
        </authorList>
    </citation>
    <scope>NUCLEOTIDE SEQUENCE [LARGE SCALE GENOMIC DNA]</scope>
    <source>
        <strain evidence="1 2">CBS 146.42</strain>
    </source>
</reference>
<gene>
    <name evidence="1" type="ORF">D9756_000369</name>
</gene>
<dbReference type="OrthoDB" id="10039147at2759"/>
<dbReference type="EMBL" id="JAACJO010000001">
    <property type="protein sequence ID" value="KAF5363536.1"/>
    <property type="molecule type" value="Genomic_DNA"/>
</dbReference>
<dbReference type="Proteomes" id="UP000559027">
    <property type="component" value="Unassembled WGS sequence"/>
</dbReference>
<accession>A0A8H5GEV7</accession>
<name>A0A8H5GEV7_9AGAR</name>
<evidence type="ECO:0000313" key="2">
    <source>
        <dbReference type="Proteomes" id="UP000559027"/>
    </source>
</evidence>
<evidence type="ECO:0000313" key="1">
    <source>
        <dbReference type="EMBL" id="KAF5363536.1"/>
    </source>
</evidence>
<keyword evidence="2" id="KW-1185">Reference proteome</keyword>
<protein>
    <submittedName>
        <fullName evidence="1">Uncharacterized protein</fullName>
    </submittedName>
</protein>